<dbReference type="Proteomes" id="UP000199417">
    <property type="component" value="Unassembled WGS sequence"/>
</dbReference>
<name>A0A1G6YH98_9NOCA</name>
<dbReference type="InterPro" id="IPR023214">
    <property type="entry name" value="HAD_sf"/>
</dbReference>
<evidence type="ECO:0000313" key="1">
    <source>
        <dbReference type="EMBL" id="SDD89373.1"/>
    </source>
</evidence>
<dbReference type="RefSeq" id="WP_072843600.1">
    <property type="nucleotide sequence ID" value="NZ_FNAB01000007.1"/>
</dbReference>
<evidence type="ECO:0000313" key="2">
    <source>
        <dbReference type="Proteomes" id="UP000199417"/>
    </source>
</evidence>
<dbReference type="NCBIfam" id="TIGR01509">
    <property type="entry name" value="HAD-SF-IA-v3"/>
    <property type="match status" value="1"/>
</dbReference>
<dbReference type="EMBL" id="FNAB01000007">
    <property type="protein sequence ID" value="SDD89373.1"/>
    <property type="molecule type" value="Genomic_DNA"/>
</dbReference>
<dbReference type="Gene3D" id="3.40.50.1000">
    <property type="entry name" value="HAD superfamily/HAD-like"/>
    <property type="match status" value="1"/>
</dbReference>
<gene>
    <name evidence="1" type="ORF">SAMN05444580_107170</name>
</gene>
<sequence length="138" mass="14034">MDGLVLDCGGVLVGPGSDGEGLGAIIAEVRSLGVRTAVLSNDPGGPGADWLRGLGGGRLVDEVLLSGDVGLEKPDPRIYRLAARRLGLAESDCVFVDDLAVNVRGAVAAGMVAVHHVAPARTAEELRVLFDLAPGDGN</sequence>
<dbReference type="InterPro" id="IPR006439">
    <property type="entry name" value="HAD-SF_hydro_IA"/>
</dbReference>
<dbReference type="InterPro" id="IPR036412">
    <property type="entry name" value="HAD-like_sf"/>
</dbReference>
<protein>
    <submittedName>
        <fullName evidence="1">Haloacid dehalogenase superfamily, subfamily IA, variant 3 with third motif having DD or ED</fullName>
    </submittedName>
</protein>
<dbReference type="PANTHER" id="PTHR43611">
    <property type="entry name" value="ALPHA-D-GLUCOSE 1-PHOSPHATE PHOSPHATASE"/>
    <property type="match status" value="1"/>
</dbReference>
<dbReference type="SUPFAM" id="SSF56784">
    <property type="entry name" value="HAD-like"/>
    <property type="match status" value="1"/>
</dbReference>
<reference evidence="1 2" key="1">
    <citation type="submission" date="2016-10" db="EMBL/GenBank/DDBJ databases">
        <authorList>
            <person name="de Groot N.N."/>
        </authorList>
    </citation>
    <scope>NUCLEOTIDE SEQUENCE [LARGE SCALE GENOMIC DNA]</scope>
    <source>
        <strain evidence="1 2">JCM 11308</strain>
    </source>
</reference>
<dbReference type="Pfam" id="PF00702">
    <property type="entry name" value="Hydrolase"/>
    <property type="match status" value="1"/>
</dbReference>
<organism evidence="1 2">
    <name type="scientific">Rhodococcus tukisamuensis</name>
    <dbReference type="NCBI Taxonomy" id="168276"/>
    <lineage>
        <taxon>Bacteria</taxon>
        <taxon>Bacillati</taxon>
        <taxon>Actinomycetota</taxon>
        <taxon>Actinomycetes</taxon>
        <taxon>Mycobacteriales</taxon>
        <taxon>Nocardiaceae</taxon>
        <taxon>Rhodococcus</taxon>
    </lineage>
</organism>
<accession>A0A1G6YH98</accession>
<dbReference type="PANTHER" id="PTHR43611:SF3">
    <property type="entry name" value="FLAVIN MONONUCLEOTIDE HYDROLASE 1, CHLOROPLATIC"/>
    <property type="match status" value="1"/>
</dbReference>
<dbReference type="AlphaFoldDB" id="A0A1G6YH98"/>
<keyword evidence="2" id="KW-1185">Reference proteome</keyword>
<dbReference type="STRING" id="168276.SAMN05444580_107170"/>
<proteinExistence type="predicted"/>